<evidence type="ECO:0000313" key="2">
    <source>
        <dbReference type="Proteomes" id="UP001055811"/>
    </source>
</evidence>
<accession>A0ACB8ZP80</accession>
<dbReference type="Proteomes" id="UP001055811">
    <property type="component" value="Linkage Group LG08"/>
</dbReference>
<dbReference type="EMBL" id="CM042016">
    <property type="protein sequence ID" value="KAI3699129.1"/>
    <property type="molecule type" value="Genomic_DNA"/>
</dbReference>
<evidence type="ECO:0000313" key="1">
    <source>
        <dbReference type="EMBL" id="KAI3699129.1"/>
    </source>
</evidence>
<gene>
    <name evidence="1" type="ORF">L2E82_43190</name>
</gene>
<comment type="caution">
    <text evidence="1">The sequence shown here is derived from an EMBL/GenBank/DDBJ whole genome shotgun (WGS) entry which is preliminary data.</text>
</comment>
<reference evidence="1 2" key="2">
    <citation type="journal article" date="2022" name="Mol. Ecol. Resour.">
        <title>The genomes of chicory, endive, great burdock and yacon provide insights into Asteraceae paleo-polyploidization history and plant inulin production.</title>
        <authorList>
            <person name="Fan W."/>
            <person name="Wang S."/>
            <person name="Wang H."/>
            <person name="Wang A."/>
            <person name="Jiang F."/>
            <person name="Liu H."/>
            <person name="Zhao H."/>
            <person name="Xu D."/>
            <person name="Zhang Y."/>
        </authorList>
    </citation>
    <scope>NUCLEOTIDE SEQUENCE [LARGE SCALE GENOMIC DNA]</scope>
    <source>
        <strain evidence="2">cv. Punajuju</strain>
        <tissue evidence="1">Leaves</tissue>
    </source>
</reference>
<keyword evidence="2" id="KW-1185">Reference proteome</keyword>
<organism evidence="1 2">
    <name type="scientific">Cichorium intybus</name>
    <name type="common">Chicory</name>
    <dbReference type="NCBI Taxonomy" id="13427"/>
    <lineage>
        <taxon>Eukaryota</taxon>
        <taxon>Viridiplantae</taxon>
        <taxon>Streptophyta</taxon>
        <taxon>Embryophyta</taxon>
        <taxon>Tracheophyta</taxon>
        <taxon>Spermatophyta</taxon>
        <taxon>Magnoliopsida</taxon>
        <taxon>eudicotyledons</taxon>
        <taxon>Gunneridae</taxon>
        <taxon>Pentapetalae</taxon>
        <taxon>asterids</taxon>
        <taxon>campanulids</taxon>
        <taxon>Asterales</taxon>
        <taxon>Asteraceae</taxon>
        <taxon>Cichorioideae</taxon>
        <taxon>Cichorieae</taxon>
        <taxon>Cichoriinae</taxon>
        <taxon>Cichorium</taxon>
    </lineage>
</organism>
<sequence>MAERKQLILVVESTCALEPNWATIISDYLEKIISFLGTPVYTPPDYLGKRSGESHLSDAVTVAAYFKQYRISLSVISPRRISTLRSIYDAGQINPSFNPSANIWIKPDNLVLISESFMEARVALSQPVFTNLPLIQSPIRMDLPPTSVSPDNVQILEQPKLGVAAILNNISQSRRGNPDMAKIIAASMTSSDESATLPGTSTGNDYVATDVDPLQQRLSELQVESARYIKLWEGDLTGEGMGQGQPVIITRLLGYRNTKASESIYNGKVDYLVFQAMNKHSALGEMQEKKLCAVINLASQTLVLSVSDEEDRLVGMLFPQLEMVIYKPQEDQQGRDSSKGKQIMSSFIDLTS</sequence>
<reference evidence="2" key="1">
    <citation type="journal article" date="2022" name="Mol. Ecol. Resour.">
        <title>The genomes of chicory, endive, great burdock and yacon provide insights into Asteraceae palaeo-polyploidization history and plant inulin production.</title>
        <authorList>
            <person name="Fan W."/>
            <person name="Wang S."/>
            <person name="Wang H."/>
            <person name="Wang A."/>
            <person name="Jiang F."/>
            <person name="Liu H."/>
            <person name="Zhao H."/>
            <person name="Xu D."/>
            <person name="Zhang Y."/>
        </authorList>
    </citation>
    <scope>NUCLEOTIDE SEQUENCE [LARGE SCALE GENOMIC DNA]</scope>
    <source>
        <strain evidence="2">cv. Punajuju</strain>
    </source>
</reference>
<protein>
    <submittedName>
        <fullName evidence="1">Uncharacterized protein</fullName>
    </submittedName>
</protein>
<name>A0ACB8ZP80_CICIN</name>
<proteinExistence type="predicted"/>